<dbReference type="AlphaFoldDB" id="I8AG81"/>
<dbReference type="EMBL" id="AKKV01000034">
    <property type="protein sequence ID" value="EIT84414.1"/>
    <property type="molecule type" value="Genomic_DNA"/>
</dbReference>
<evidence type="ECO:0000313" key="2">
    <source>
        <dbReference type="Proteomes" id="UP000004080"/>
    </source>
</evidence>
<proteinExistence type="predicted"/>
<name>I8AG81_9BACL</name>
<dbReference type="Proteomes" id="UP000004080">
    <property type="component" value="Unassembled WGS sequence"/>
</dbReference>
<accession>I8AG81</accession>
<keyword evidence="2" id="KW-1185">Reference proteome</keyword>
<evidence type="ECO:0000313" key="1">
    <source>
        <dbReference type="EMBL" id="EIT84414.1"/>
    </source>
</evidence>
<sequence length="114" mass="12439">MLFLLIFERIYKISSYLLSFSSLAYGIQGNLSGLCANQGVLRANGPGLRANGPSLRANRGLPRANRSPCLSASLFSQSLKSFPFSVARQPKIKLPSDIKNGFITRTDDEAIFLS</sequence>
<gene>
    <name evidence="1" type="ORF">A374_15459</name>
</gene>
<comment type="caution">
    <text evidence="1">The sequence shown here is derived from an EMBL/GenBank/DDBJ whole genome shotgun (WGS) entry which is preliminary data.</text>
</comment>
<organism evidence="1 2">
    <name type="scientific">Fictibacillus macauensis ZFHKF-1</name>
    <dbReference type="NCBI Taxonomy" id="1196324"/>
    <lineage>
        <taxon>Bacteria</taxon>
        <taxon>Bacillati</taxon>
        <taxon>Bacillota</taxon>
        <taxon>Bacilli</taxon>
        <taxon>Bacillales</taxon>
        <taxon>Fictibacillaceae</taxon>
        <taxon>Fictibacillus</taxon>
    </lineage>
</organism>
<reference evidence="1 2" key="1">
    <citation type="journal article" date="2012" name="J. Bacteriol.">
        <title>Genome of Bacillus macauensis ZFHKF-1, a Long-Chain-Forming Bacterium.</title>
        <authorList>
            <person name="Cai L."/>
            <person name="Zhang T."/>
        </authorList>
    </citation>
    <scope>NUCLEOTIDE SEQUENCE [LARGE SCALE GENOMIC DNA]</scope>
    <source>
        <strain evidence="1 2">ZFHKF-1</strain>
    </source>
</reference>
<protein>
    <submittedName>
        <fullName evidence="1">Uncharacterized protein</fullName>
    </submittedName>
</protein>